<gene>
    <name evidence="1" type="ORF">Enr17x_04480</name>
</gene>
<dbReference type="Proteomes" id="UP000318313">
    <property type="component" value="Chromosome"/>
</dbReference>
<reference evidence="1 2" key="1">
    <citation type="submission" date="2019-03" db="EMBL/GenBank/DDBJ databases">
        <title>Deep-cultivation of Planctomycetes and their phenomic and genomic characterization uncovers novel biology.</title>
        <authorList>
            <person name="Wiegand S."/>
            <person name="Jogler M."/>
            <person name="Boedeker C."/>
            <person name="Pinto D."/>
            <person name="Vollmers J."/>
            <person name="Rivas-Marin E."/>
            <person name="Kohn T."/>
            <person name="Peeters S.H."/>
            <person name="Heuer A."/>
            <person name="Rast P."/>
            <person name="Oberbeckmann S."/>
            <person name="Bunk B."/>
            <person name="Jeske O."/>
            <person name="Meyerdierks A."/>
            <person name="Storesund J.E."/>
            <person name="Kallscheuer N."/>
            <person name="Luecker S."/>
            <person name="Lage O.M."/>
            <person name="Pohl T."/>
            <person name="Merkel B.J."/>
            <person name="Hornburger P."/>
            <person name="Mueller R.-W."/>
            <person name="Bruemmer F."/>
            <person name="Labrenz M."/>
            <person name="Spormann A.M."/>
            <person name="Op den Camp H."/>
            <person name="Overmann J."/>
            <person name="Amann R."/>
            <person name="Jetten M.S.M."/>
            <person name="Mascher T."/>
            <person name="Medema M.H."/>
            <person name="Devos D.P."/>
            <person name="Kaster A.-K."/>
            <person name="Ovreas L."/>
            <person name="Rohde M."/>
            <person name="Galperin M.Y."/>
            <person name="Jogler C."/>
        </authorList>
    </citation>
    <scope>NUCLEOTIDE SEQUENCE [LARGE SCALE GENOMIC DNA]</scope>
    <source>
        <strain evidence="1 2">Enr17</strain>
    </source>
</reference>
<dbReference type="EMBL" id="CP037452">
    <property type="protein sequence ID" value="QDV48436.1"/>
    <property type="molecule type" value="Genomic_DNA"/>
</dbReference>
<protein>
    <submittedName>
        <fullName evidence="1">Uncharacterized protein</fullName>
    </submittedName>
</protein>
<keyword evidence="2" id="KW-1185">Reference proteome</keyword>
<organism evidence="1 2">
    <name type="scientific">Gimesia fumaroli</name>
    <dbReference type="NCBI Taxonomy" id="2527976"/>
    <lineage>
        <taxon>Bacteria</taxon>
        <taxon>Pseudomonadati</taxon>
        <taxon>Planctomycetota</taxon>
        <taxon>Planctomycetia</taxon>
        <taxon>Planctomycetales</taxon>
        <taxon>Planctomycetaceae</taxon>
        <taxon>Gimesia</taxon>
    </lineage>
</organism>
<proteinExistence type="predicted"/>
<dbReference type="AlphaFoldDB" id="A0A518I5Q8"/>
<name>A0A518I5Q8_9PLAN</name>
<sequence length="72" mass="8300">MPNFNSARKSNAEQVLEPPKFQHLLWMGHQQKKTKKNALNTLAYKISPFSGKQIDKLTPPFIIKLITNQYST</sequence>
<evidence type="ECO:0000313" key="1">
    <source>
        <dbReference type="EMBL" id="QDV48436.1"/>
    </source>
</evidence>
<accession>A0A518I5Q8</accession>
<dbReference type="KEGG" id="gfm:Enr17x_04480"/>
<evidence type="ECO:0000313" key="2">
    <source>
        <dbReference type="Proteomes" id="UP000318313"/>
    </source>
</evidence>